<gene>
    <name evidence="11" type="ORF">EV662_11420</name>
</gene>
<accession>A0A4R2PV52</accession>
<keyword evidence="10" id="KW-0997">Cell inner membrane</keyword>
<dbReference type="EMBL" id="SLXP01000014">
    <property type="protein sequence ID" value="TCP39094.1"/>
    <property type="molecule type" value="Genomic_DNA"/>
</dbReference>
<keyword evidence="9 10" id="KW-0472">Membrane</keyword>
<dbReference type="GO" id="GO:0006935">
    <property type="term" value="P:chemotaxis"/>
    <property type="evidence" value="ECO:0007669"/>
    <property type="project" value="UniProtKB-KW"/>
</dbReference>
<evidence type="ECO:0000256" key="4">
    <source>
        <dbReference type="ARBA" id="ARBA00022475"/>
    </source>
</evidence>
<keyword evidence="8 10" id="KW-1133">Transmembrane helix</keyword>
<dbReference type="GO" id="GO:0005886">
    <property type="term" value="C:plasma membrane"/>
    <property type="evidence" value="ECO:0007669"/>
    <property type="project" value="UniProtKB-SubCell"/>
</dbReference>
<dbReference type="RefSeq" id="WP_132464950.1">
    <property type="nucleotide sequence ID" value="NZ_SLXP01000014.1"/>
</dbReference>
<comment type="function">
    <text evidence="1 10">Controls the rotational direction of flagella during chemotaxis.</text>
</comment>
<evidence type="ECO:0000256" key="10">
    <source>
        <dbReference type="RuleBase" id="RU364125"/>
    </source>
</evidence>
<dbReference type="OrthoDB" id="7619358at2"/>
<comment type="similarity">
    <text evidence="3 10">Belongs to the FliL family.</text>
</comment>
<evidence type="ECO:0000256" key="3">
    <source>
        <dbReference type="ARBA" id="ARBA00008281"/>
    </source>
</evidence>
<keyword evidence="4" id="KW-1003">Cell membrane</keyword>
<keyword evidence="12" id="KW-1185">Reference proteome</keyword>
<reference evidence="11 12" key="1">
    <citation type="submission" date="2019-03" db="EMBL/GenBank/DDBJ databases">
        <title>Genomic Encyclopedia of Type Strains, Phase IV (KMG-IV): sequencing the most valuable type-strain genomes for metagenomic binning, comparative biology and taxonomic classification.</title>
        <authorList>
            <person name="Goeker M."/>
        </authorList>
    </citation>
    <scope>NUCLEOTIDE SEQUENCE [LARGE SCALE GENOMIC DNA]</scope>
    <source>
        <strain evidence="11 12">DSM 18063</strain>
    </source>
</reference>
<proteinExistence type="inferred from homology"/>
<comment type="caution">
    <text evidence="11">The sequence shown here is derived from an EMBL/GenBank/DDBJ whole genome shotgun (WGS) entry which is preliminary data.</text>
</comment>
<evidence type="ECO:0000256" key="9">
    <source>
        <dbReference type="ARBA" id="ARBA00023136"/>
    </source>
</evidence>
<evidence type="ECO:0000256" key="1">
    <source>
        <dbReference type="ARBA" id="ARBA00002254"/>
    </source>
</evidence>
<keyword evidence="11" id="KW-0282">Flagellum</keyword>
<dbReference type="PANTHER" id="PTHR35091">
    <property type="entry name" value="FLAGELLAR PROTEIN FLIL"/>
    <property type="match status" value="1"/>
</dbReference>
<dbReference type="PANTHER" id="PTHR35091:SF2">
    <property type="entry name" value="FLAGELLAR PROTEIN FLIL"/>
    <property type="match status" value="1"/>
</dbReference>
<keyword evidence="6 10" id="KW-0812">Transmembrane</keyword>
<feature type="transmembrane region" description="Helical" evidence="10">
    <location>
        <begin position="20"/>
        <end position="39"/>
    </location>
</feature>
<keyword evidence="11" id="KW-0966">Cell projection</keyword>
<dbReference type="InterPro" id="IPR005503">
    <property type="entry name" value="FliL"/>
</dbReference>
<keyword evidence="11" id="KW-0969">Cilium</keyword>
<protein>
    <recommendedName>
        <fullName evidence="10">Flagellar protein FliL</fullName>
    </recommendedName>
</protein>
<dbReference type="Pfam" id="PF03748">
    <property type="entry name" value="FliL"/>
    <property type="match status" value="1"/>
</dbReference>
<name>A0A4R2PV52_9RHOB</name>
<evidence type="ECO:0000256" key="7">
    <source>
        <dbReference type="ARBA" id="ARBA00022779"/>
    </source>
</evidence>
<evidence type="ECO:0000256" key="6">
    <source>
        <dbReference type="ARBA" id="ARBA00022692"/>
    </source>
</evidence>
<dbReference type="AlphaFoldDB" id="A0A4R2PV52"/>
<keyword evidence="5 10" id="KW-0145">Chemotaxis</keyword>
<sequence>MADTEEDEAEASGKKSKKPLILGLVGALVLGGGAFFALYSGLILGGDNNAAAHGDAGHGDGAHGGESALGNVAFVAVDPLIITLDPQAQSRHLRFQAQLEVTPAYEQEVTLLMPRVLDVLNSYLRAVEAAELEKPTALITLRAQMLRRVQLVTGQDRVRDLLITEFVLN</sequence>
<evidence type="ECO:0000256" key="8">
    <source>
        <dbReference type="ARBA" id="ARBA00022989"/>
    </source>
</evidence>
<evidence type="ECO:0000256" key="2">
    <source>
        <dbReference type="ARBA" id="ARBA00004162"/>
    </source>
</evidence>
<evidence type="ECO:0000313" key="12">
    <source>
        <dbReference type="Proteomes" id="UP000294835"/>
    </source>
</evidence>
<dbReference type="Proteomes" id="UP000294835">
    <property type="component" value="Unassembled WGS sequence"/>
</dbReference>
<evidence type="ECO:0000256" key="5">
    <source>
        <dbReference type="ARBA" id="ARBA00022500"/>
    </source>
</evidence>
<evidence type="ECO:0000313" key="11">
    <source>
        <dbReference type="EMBL" id="TCP39094.1"/>
    </source>
</evidence>
<keyword evidence="7 10" id="KW-0283">Flagellar rotation</keyword>
<organism evidence="11 12">
    <name type="scientific">Rhodovulum marinum</name>
    <dbReference type="NCBI Taxonomy" id="320662"/>
    <lineage>
        <taxon>Bacteria</taxon>
        <taxon>Pseudomonadati</taxon>
        <taxon>Pseudomonadota</taxon>
        <taxon>Alphaproteobacteria</taxon>
        <taxon>Rhodobacterales</taxon>
        <taxon>Paracoccaceae</taxon>
        <taxon>Rhodovulum</taxon>
    </lineage>
</organism>
<dbReference type="GO" id="GO:0009425">
    <property type="term" value="C:bacterial-type flagellum basal body"/>
    <property type="evidence" value="ECO:0007669"/>
    <property type="project" value="InterPro"/>
</dbReference>
<comment type="subcellular location">
    <subcellularLocation>
        <location evidence="10">Cell inner membrane</location>
    </subcellularLocation>
    <subcellularLocation>
        <location evidence="2">Cell membrane</location>
        <topology evidence="2">Single-pass membrane protein</topology>
    </subcellularLocation>
</comment>
<dbReference type="GO" id="GO:0071978">
    <property type="term" value="P:bacterial-type flagellum-dependent swarming motility"/>
    <property type="evidence" value="ECO:0007669"/>
    <property type="project" value="TreeGrafter"/>
</dbReference>